<gene>
    <name evidence="1" type="ORF">C5167_034082</name>
</gene>
<dbReference type="EMBL" id="CM010721">
    <property type="protein sequence ID" value="RZC70917.1"/>
    <property type="molecule type" value="Genomic_DNA"/>
</dbReference>
<protein>
    <submittedName>
        <fullName evidence="1">Uncharacterized protein</fullName>
    </submittedName>
</protein>
<dbReference type="Gramene" id="RZC70917">
    <property type="protein sequence ID" value="RZC70917"/>
    <property type="gene ID" value="C5167_034082"/>
</dbReference>
<proteinExistence type="predicted"/>
<evidence type="ECO:0000313" key="2">
    <source>
        <dbReference type="Proteomes" id="UP000316621"/>
    </source>
</evidence>
<reference evidence="1 2" key="1">
    <citation type="journal article" date="2018" name="Science">
        <title>The opium poppy genome and morphinan production.</title>
        <authorList>
            <person name="Guo L."/>
            <person name="Winzer T."/>
            <person name="Yang X."/>
            <person name="Li Y."/>
            <person name="Ning Z."/>
            <person name="He Z."/>
            <person name="Teodor R."/>
            <person name="Lu Y."/>
            <person name="Bowser T.A."/>
            <person name="Graham I.A."/>
            <person name="Ye K."/>
        </authorList>
    </citation>
    <scope>NUCLEOTIDE SEQUENCE [LARGE SCALE GENOMIC DNA]</scope>
    <source>
        <strain evidence="2">cv. HN1</strain>
        <tissue evidence="1">Leaves</tissue>
    </source>
</reference>
<dbReference type="Proteomes" id="UP000316621">
    <property type="component" value="Chromosome 7"/>
</dbReference>
<accession>A0A4Y7KDK6</accession>
<organism evidence="1 2">
    <name type="scientific">Papaver somniferum</name>
    <name type="common">Opium poppy</name>
    <dbReference type="NCBI Taxonomy" id="3469"/>
    <lineage>
        <taxon>Eukaryota</taxon>
        <taxon>Viridiplantae</taxon>
        <taxon>Streptophyta</taxon>
        <taxon>Embryophyta</taxon>
        <taxon>Tracheophyta</taxon>
        <taxon>Spermatophyta</taxon>
        <taxon>Magnoliopsida</taxon>
        <taxon>Ranunculales</taxon>
        <taxon>Papaveraceae</taxon>
        <taxon>Papaveroideae</taxon>
        <taxon>Papaver</taxon>
    </lineage>
</organism>
<evidence type="ECO:0000313" key="1">
    <source>
        <dbReference type="EMBL" id="RZC70917.1"/>
    </source>
</evidence>
<dbReference type="AlphaFoldDB" id="A0A4Y7KDK6"/>
<keyword evidence="2" id="KW-1185">Reference proteome</keyword>
<sequence length="135" mass="15334">MMICIEEKSREEEGLTSQEARLTLAEAVQKNVSVCIDNILQLSTFVFLMGRMVENRCAEDLNINPALKPVVRKTKRSRALKPVLQTSDTITDSKNYKHWQVVRTVSSENSDDLRAKGMLIIKVCGKAKVLWKRTP</sequence>
<name>A0A4Y7KDK6_PAPSO</name>